<feature type="transmembrane region" description="Helical" evidence="1">
    <location>
        <begin position="6"/>
        <end position="25"/>
    </location>
</feature>
<evidence type="ECO:0000313" key="2">
    <source>
        <dbReference type="EMBL" id="CAD9771925.1"/>
    </source>
</evidence>
<accession>A0A7S2TWI8</accession>
<feature type="transmembrane region" description="Helical" evidence="1">
    <location>
        <begin position="147"/>
        <end position="164"/>
    </location>
</feature>
<keyword evidence="1" id="KW-0812">Transmembrane</keyword>
<reference evidence="2" key="1">
    <citation type="submission" date="2021-01" db="EMBL/GenBank/DDBJ databases">
        <authorList>
            <person name="Corre E."/>
            <person name="Pelletier E."/>
            <person name="Niang G."/>
            <person name="Scheremetjew M."/>
            <person name="Finn R."/>
            <person name="Kale V."/>
            <person name="Holt S."/>
            <person name="Cochrane G."/>
            <person name="Meng A."/>
            <person name="Brown T."/>
            <person name="Cohen L."/>
        </authorList>
    </citation>
    <scope>NUCLEOTIDE SEQUENCE</scope>
    <source>
        <strain evidence="2">CCMP622</strain>
    </source>
</reference>
<organism evidence="2">
    <name type="scientific">Lotharella oceanica</name>
    <dbReference type="NCBI Taxonomy" id="641309"/>
    <lineage>
        <taxon>Eukaryota</taxon>
        <taxon>Sar</taxon>
        <taxon>Rhizaria</taxon>
        <taxon>Cercozoa</taxon>
        <taxon>Chlorarachniophyceae</taxon>
        <taxon>Lotharella</taxon>
    </lineage>
</organism>
<feature type="transmembrane region" description="Helical" evidence="1">
    <location>
        <begin position="45"/>
        <end position="64"/>
    </location>
</feature>
<feature type="transmembrane region" description="Helical" evidence="1">
    <location>
        <begin position="84"/>
        <end position="104"/>
    </location>
</feature>
<gene>
    <name evidence="2" type="ORF">LSP00402_LOCUS15915</name>
</gene>
<proteinExistence type="predicted"/>
<evidence type="ECO:0000256" key="1">
    <source>
        <dbReference type="SAM" id="Phobius"/>
    </source>
</evidence>
<protein>
    <submittedName>
        <fullName evidence="2">Uncharacterized protein</fullName>
    </submittedName>
</protein>
<sequence>MVDFAFLLQLYNSIFALVLGTESFLSQRSFSFAFAFSSGTKLSIAAWLLPNALWLLLTISGVKLDVPPFAHHPLTILSSRALQTAALAAMLALFILAGAMVVTMRCYEKDIGDLKAWGIAGCGVTIGLWVVLFFIDWHNIIEASFPMRMVFIVASYGAVCFWDARRRRPGLESRQFLVHFALATIQTAVLMPFLATALASLFLLLASACQFLGIGTEWLNYPIYYGVLYGPWAGVYVLVKRRCVTGESTGENKKNGLDTYLPT</sequence>
<feature type="transmembrane region" description="Helical" evidence="1">
    <location>
        <begin position="116"/>
        <end position="135"/>
    </location>
</feature>
<feature type="transmembrane region" description="Helical" evidence="1">
    <location>
        <begin position="218"/>
        <end position="239"/>
    </location>
</feature>
<dbReference type="EMBL" id="HBHP01025627">
    <property type="protein sequence ID" value="CAD9771925.1"/>
    <property type="molecule type" value="Transcribed_RNA"/>
</dbReference>
<name>A0A7S2TWI8_9EUKA</name>
<keyword evidence="1" id="KW-0472">Membrane</keyword>
<feature type="transmembrane region" description="Helical" evidence="1">
    <location>
        <begin position="176"/>
        <end position="206"/>
    </location>
</feature>
<dbReference type="AlphaFoldDB" id="A0A7S2TWI8"/>
<keyword evidence="1" id="KW-1133">Transmembrane helix</keyword>